<organism evidence="1 2">
    <name type="scientific">Lasius platythorax</name>
    <dbReference type="NCBI Taxonomy" id="488582"/>
    <lineage>
        <taxon>Eukaryota</taxon>
        <taxon>Metazoa</taxon>
        <taxon>Ecdysozoa</taxon>
        <taxon>Arthropoda</taxon>
        <taxon>Hexapoda</taxon>
        <taxon>Insecta</taxon>
        <taxon>Pterygota</taxon>
        <taxon>Neoptera</taxon>
        <taxon>Endopterygota</taxon>
        <taxon>Hymenoptera</taxon>
        <taxon>Apocrita</taxon>
        <taxon>Aculeata</taxon>
        <taxon>Formicoidea</taxon>
        <taxon>Formicidae</taxon>
        <taxon>Formicinae</taxon>
        <taxon>Lasius</taxon>
        <taxon>Lasius</taxon>
    </lineage>
</organism>
<protein>
    <submittedName>
        <fullName evidence="1">Uncharacterized protein</fullName>
    </submittedName>
</protein>
<reference evidence="1" key="1">
    <citation type="submission" date="2024-04" db="EMBL/GenBank/DDBJ databases">
        <authorList>
            <consortium name="Molecular Ecology Group"/>
        </authorList>
    </citation>
    <scope>NUCLEOTIDE SEQUENCE</scope>
</reference>
<sequence length="78" mass="8884">MRLNPCNRLCGYSDARRQAKTAIATSDCKGCRLPTTRMAPDCRLKLWDCSEVGNHHKRNRLRELASLLVHAPRHTIAK</sequence>
<proteinExistence type="predicted"/>
<gene>
    <name evidence="1" type="ORF">LPLAT_LOCUS9378</name>
</gene>
<accession>A0AAV2NWG1</accession>
<dbReference type="Proteomes" id="UP001497644">
    <property type="component" value="Chromosome 4"/>
</dbReference>
<dbReference type="EMBL" id="OZ034827">
    <property type="protein sequence ID" value="CAL1683698.1"/>
    <property type="molecule type" value="Genomic_DNA"/>
</dbReference>
<dbReference type="AlphaFoldDB" id="A0AAV2NWG1"/>
<name>A0AAV2NWG1_9HYME</name>
<keyword evidence="2" id="KW-1185">Reference proteome</keyword>
<evidence type="ECO:0000313" key="2">
    <source>
        <dbReference type="Proteomes" id="UP001497644"/>
    </source>
</evidence>
<evidence type="ECO:0000313" key="1">
    <source>
        <dbReference type="EMBL" id="CAL1683698.1"/>
    </source>
</evidence>